<protein>
    <submittedName>
        <fullName evidence="5">DNA recombination protein RmuC</fullName>
    </submittedName>
</protein>
<evidence type="ECO:0000256" key="3">
    <source>
        <dbReference type="SAM" id="Coils"/>
    </source>
</evidence>
<dbReference type="PANTHER" id="PTHR30563:SF0">
    <property type="entry name" value="DNA RECOMBINATION PROTEIN RMUC"/>
    <property type="match status" value="1"/>
</dbReference>
<feature type="transmembrane region" description="Helical" evidence="4">
    <location>
        <begin position="14"/>
        <end position="36"/>
    </location>
</feature>
<accession>A0A1W1C7U6</accession>
<gene>
    <name evidence="5" type="ORF">MNB_SV-12-943</name>
</gene>
<sequence>MDKVFANFHMDTEFFILMSLFFAISFLITIIIVYFLTRINALNTILEQAKEIDEAKIAKISLLENELQEERTKSTELSRELLFIQKNEERLKEALKTIESLQGELKEDSKAYTESMHRLKIDFKQLSVHYELLNNSYTKLQESHEKLQDRNEELVNENNSFHTQLRESKVRIVEQEKQNIEKIEMMKEHRVELKKEFEQLASKIFDGNSKEFTELSQKGLSNMIKPLESQIDEFKKQVQTFYSDESKDRAMLKQEILSLKDLNRQISQDAINLTNALKGEKKQQGIWGEMILEKVLESSGLRKGIEYTREVSLRNSNGKSYRPDVLVHLPDKRDLIIDAKTSLNAYEKYISSENSKELHLNRHVKALRNHIKDLSGKNYEKLLGINTLDFIFMFVPIEGALAVALEHDSSLYDDAFKKQILLVGPTTLLIAMRAIENVWKHEKQNQNAKEIASRAGALYDKFVSFSDDMVKISKQFEGLHGSFESAKKRLSEGRGNIIRQVEQLKEMGAKTKKQIPKEMSS</sequence>
<organism evidence="5">
    <name type="scientific">hydrothermal vent metagenome</name>
    <dbReference type="NCBI Taxonomy" id="652676"/>
    <lineage>
        <taxon>unclassified sequences</taxon>
        <taxon>metagenomes</taxon>
        <taxon>ecological metagenomes</taxon>
    </lineage>
</organism>
<evidence type="ECO:0000313" key="5">
    <source>
        <dbReference type="EMBL" id="SFV61782.1"/>
    </source>
</evidence>
<dbReference type="InterPro" id="IPR003798">
    <property type="entry name" value="DNA_recombination_RmuC"/>
</dbReference>
<keyword evidence="4" id="KW-1133">Transmembrane helix</keyword>
<proteinExistence type="predicted"/>
<evidence type="ECO:0000256" key="4">
    <source>
        <dbReference type="SAM" id="Phobius"/>
    </source>
</evidence>
<dbReference type="EMBL" id="FPHE01000108">
    <property type="protein sequence ID" value="SFV61782.1"/>
    <property type="molecule type" value="Genomic_DNA"/>
</dbReference>
<keyword evidence="4" id="KW-0812">Transmembrane</keyword>
<dbReference type="PANTHER" id="PTHR30563">
    <property type="entry name" value="DNA RECOMBINATION PROTEIN RMUC"/>
    <property type="match status" value="1"/>
</dbReference>
<evidence type="ECO:0000256" key="2">
    <source>
        <dbReference type="ARBA" id="ARBA00023172"/>
    </source>
</evidence>
<keyword evidence="4" id="KW-0472">Membrane</keyword>
<dbReference type="GO" id="GO:0006310">
    <property type="term" value="P:DNA recombination"/>
    <property type="evidence" value="ECO:0007669"/>
    <property type="project" value="UniProtKB-KW"/>
</dbReference>
<reference evidence="5" key="1">
    <citation type="submission" date="2016-10" db="EMBL/GenBank/DDBJ databases">
        <authorList>
            <person name="de Groot N.N."/>
        </authorList>
    </citation>
    <scope>NUCLEOTIDE SEQUENCE</scope>
</reference>
<keyword evidence="2" id="KW-0233">DNA recombination</keyword>
<name>A0A1W1C7U6_9ZZZZ</name>
<dbReference type="AlphaFoldDB" id="A0A1W1C7U6"/>
<feature type="coiled-coil region" evidence="3">
    <location>
        <begin position="60"/>
        <end position="203"/>
    </location>
</feature>
<keyword evidence="1 3" id="KW-0175">Coiled coil</keyword>
<evidence type="ECO:0000256" key="1">
    <source>
        <dbReference type="ARBA" id="ARBA00023054"/>
    </source>
</evidence>
<dbReference type="Pfam" id="PF02646">
    <property type="entry name" value="RmuC"/>
    <property type="match status" value="1"/>
</dbReference>